<gene>
    <name evidence="3" type="ORF">J4G33_16670</name>
</gene>
<sequence>MSTVLKPVGPQPDRVYWVRRVVVLVLAVLLVVVASFGVRALVSGGSAEETPAAEGSEGAPTEDGAAEEGGAGGAPISCDPGALTATLATDAQSYPAESAPVLTLTVTNTGEAACTVEVGSETSAITITSGSDRIWASTDCEAEVEEPRLLLLDPGAQVPVERAWSRERSDEECTAGLPEPRPGTYTASATVLGVEVEPVAFVLE</sequence>
<evidence type="ECO:0000313" key="3">
    <source>
        <dbReference type="EMBL" id="MBO1753442.1"/>
    </source>
</evidence>
<evidence type="ECO:0000256" key="1">
    <source>
        <dbReference type="SAM" id="MobiDB-lite"/>
    </source>
</evidence>
<proteinExistence type="predicted"/>
<dbReference type="Proteomes" id="UP000664209">
    <property type="component" value="Unassembled WGS sequence"/>
</dbReference>
<feature type="region of interest" description="Disordered" evidence="1">
    <location>
        <begin position="45"/>
        <end position="76"/>
    </location>
</feature>
<accession>A0A939RT59</accession>
<reference evidence="3" key="1">
    <citation type="submission" date="2021-03" db="EMBL/GenBank/DDBJ databases">
        <title>Actinotalea soli sp. nov., isolated from soil.</title>
        <authorList>
            <person name="Ping W."/>
            <person name="Zhang J."/>
        </authorList>
    </citation>
    <scope>NUCLEOTIDE SEQUENCE</scope>
    <source>
        <strain evidence="3">BY-33</strain>
    </source>
</reference>
<dbReference type="EMBL" id="JAGEMK010000013">
    <property type="protein sequence ID" value="MBO1753442.1"/>
    <property type="molecule type" value="Genomic_DNA"/>
</dbReference>
<dbReference type="AlphaFoldDB" id="A0A939RT59"/>
<feature type="transmembrane region" description="Helical" evidence="2">
    <location>
        <begin position="21"/>
        <end position="42"/>
    </location>
</feature>
<keyword evidence="2" id="KW-1133">Transmembrane helix</keyword>
<evidence type="ECO:0000313" key="4">
    <source>
        <dbReference type="Proteomes" id="UP000664209"/>
    </source>
</evidence>
<dbReference type="RefSeq" id="WP_208057131.1">
    <property type="nucleotide sequence ID" value="NZ_JAGEMK010000013.1"/>
</dbReference>
<name>A0A939RT59_9CELL</name>
<evidence type="ECO:0008006" key="5">
    <source>
        <dbReference type="Google" id="ProtNLM"/>
    </source>
</evidence>
<evidence type="ECO:0000256" key="2">
    <source>
        <dbReference type="SAM" id="Phobius"/>
    </source>
</evidence>
<comment type="caution">
    <text evidence="3">The sequence shown here is derived from an EMBL/GenBank/DDBJ whole genome shotgun (WGS) entry which is preliminary data.</text>
</comment>
<protein>
    <recommendedName>
        <fullName evidence="5">DUF4232 domain-containing protein</fullName>
    </recommendedName>
</protein>
<keyword evidence="4" id="KW-1185">Reference proteome</keyword>
<organism evidence="3 4">
    <name type="scientific">Actinotalea soli</name>
    <dbReference type="NCBI Taxonomy" id="2819234"/>
    <lineage>
        <taxon>Bacteria</taxon>
        <taxon>Bacillati</taxon>
        <taxon>Actinomycetota</taxon>
        <taxon>Actinomycetes</taxon>
        <taxon>Micrococcales</taxon>
        <taxon>Cellulomonadaceae</taxon>
        <taxon>Actinotalea</taxon>
    </lineage>
</organism>
<keyword evidence="2" id="KW-0812">Transmembrane</keyword>
<keyword evidence="2" id="KW-0472">Membrane</keyword>